<name>A0A380BR03_SPOPA</name>
<dbReference type="AlphaFoldDB" id="A0A380BR03"/>
<proteinExistence type="predicted"/>
<evidence type="ECO:0000313" key="1">
    <source>
        <dbReference type="EMBL" id="SUJ05551.1"/>
    </source>
</evidence>
<dbReference type="EMBL" id="UGYZ01000002">
    <property type="protein sequence ID" value="SUJ05551.1"/>
    <property type="molecule type" value="Genomic_DNA"/>
</dbReference>
<evidence type="ECO:0008006" key="3">
    <source>
        <dbReference type="Google" id="ProtNLM"/>
    </source>
</evidence>
<organism evidence="1 2">
    <name type="scientific">Sporosarcina pasteurii</name>
    <name type="common">Bacillus pasteurii</name>
    <dbReference type="NCBI Taxonomy" id="1474"/>
    <lineage>
        <taxon>Bacteria</taxon>
        <taxon>Bacillati</taxon>
        <taxon>Bacillota</taxon>
        <taxon>Bacilli</taxon>
        <taxon>Bacillales</taxon>
        <taxon>Caryophanaceae</taxon>
        <taxon>Sporosarcina</taxon>
    </lineage>
</organism>
<protein>
    <recommendedName>
        <fullName evidence="3">Lipoprotein</fullName>
    </recommendedName>
</protein>
<keyword evidence="2" id="KW-1185">Reference proteome</keyword>
<reference evidence="1 2" key="1">
    <citation type="submission" date="2018-06" db="EMBL/GenBank/DDBJ databases">
        <authorList>
            <consortium name="Pathogen Informatics"/>
            <person name="Doyle S."/>
        </authorList>
    </citation>
    <scope>NUCLEOTIDE SEQUENCE [LARGE SCALE GENOMIC DNA]</scope>
    <source>
        <strain evidence="2">ATCC 11859 / DSM 33 / NCIB 8841 / NCTC 4822</strain>
    </source>
</reference>
<dbReference type="RefSeq" id="WP_115361261.1">
    <property type="nucleotide sequence ID" value="NZ_CP038012.1"/>
</dbReference>
<dbReference type="Proteomes" id="UP000254519">
    <property type="component" value="Unassembled WGS sequence"/>
</dbReference>
<dbReference type="OrthoDB" id="9816061at2"/>
<sequence>MRKYIFIVGLSIILLGGCANDKDMNEKNKTPTKSVFKDREDAWRDFEGRDLNNRMGENSYSDYSEVYQAVE</sequence>
<gene>
    <name evidence="1" type="ORF">NCTC4822_01683</name>
</gene>
<dbReference type="PROSITE" id="PS51257">
    <property type="entry name" value="PROKAR_LIPOPROTEIN"/>
    <property type="match status" value="1"/>
</dbReference>
<accession>A0A380BR03</accession>
<evidence type="ECO:0000313" key="2">
    <source>
        <dbReference type="Proteomes" id="UP000254519"/>
    </source>
</evidence>